<dbReference type="PANTHER" id="PTHR21356">
    <property type="entry name" value="ARMADILLO REPEAT CONTAINING 2"/>
    <property type="match status" value="1"/>
</dbReference>
<dbReference type="InterPro" id="IPR016024">
    <property type="entry name" value="ARM-type_fold"/>
</dbReference>
<organism evidence="3">
    <name type="scientific">Salpingoeca rosetta (strain ATCC 50818 / BSB-021)</name>
    <dbReference type="NCBI Taxonomy" id="946362"/>
    <lineage>
        <taxon>Eukaryota</taxon>
        <taxon>Choanoflagellata</taxon>
        <taxon>Craspedida</taxon>
        <taxon>Salpingoecidae</taxon>
        <taxon>Salpingoeca</taxon>
    </lineage>
</organism>
<reference evidence="2" key="1">
    <citation type="submission" date="2009-08" db="EMBL/GenBank/DDBJ databases">
        <title>Annotation of Salpingoeca rosetta.</title>
        <authorList>
            <consortium name="The Broad Institute Genome Sequencing Platform"/>
            <person name="Russ C."/>
            <person name="Cuomo C."/>
            <person name="Burger G."/>
            <person name="Gray M.W."/>
            <person name="Holland P.W.H."/>
            <person name="King N."/>
            <person name="Lang F.B.F."/>
            <person name="Roger A.J."/>
            <person name="Ruiz-Trillo I."/>
            <person name="Young S.K."/>
            <person name="Zeng Q."/>
            <person name="Gargeya S."/>
            <person name="Alvarado L."/>
            <person name="Berlin A."/>
            <person name="Chapman S.B."/>
            <person name="Chen Z."/>
            <person name="Freedman E."/>
            <person name="Gellesch M."/>
            <person name="Goldberg J."/>
            <person name="Griggs A."/>
            <person name="Gujja S."/>
            <person name="Heilman E."/>
            <person name="Heiman D."/>
            <person name="Howarth C."/>
            <person name="Mehta T."/>
            <person name="Neiman D."/>
            <person name="Pearson M."/>
            <person name="Roberts A."/>
            <person name="Saif S."/>
            <person name="Shea T."/>
            <person name="Shenoy N."/>
            <person name="Sisk P."/>
            <person name="Stolte C."/>
            <person name="Sykes S."/>
            <person name="White J."/>
            <person name="Yandava C."/>
            <person name="Haas B."/>
            <person name="Nusbaum C."/>
            <person name="Birren B."/>
        </authorList>
    </citation>
    <scope>NUCLEOTIDE SEQUENCE [LARGE SCALE GENOMIC DNA]</scope>
    <source>
        <strain evidence="2">ATCC 50818</strain>
    </source>
</reference>
<dbReference type="GO" id="GO:0044782">
    <property type="term" value="P:cilium organization"/>
    <property type="evidence" value="ECO:0007669"/>
    <property type="project" value="TreeGrafter"/>
</dbReference>
<name>F2U9Q3_SALR5</name>
<dbReference type="OMA" id="NEDICCE"/>
<feature type="region of interest" description="Disordered" evidence="1">
    <location>
        <begin position="1"/>
        <end position="31"/>
    </location>
</feature>
<feature type="compositionally biased region" description="Basic and acidic residues" evidence="1">
    <location>
        <begin position="16"/>
        <end position="30"/>
    </location>
</feature>
<protein>
    <recommendedName>
        <fullName evidence="4">Armadillo repeat-containing protein 2</fullName>
    </recommendedName>
</protein>
<dbReference type="Gene3D" id="1.25.10.10">
    <property type="entry name" value="Leucine-rich Repeat Variant"/>
    <property type="match status" value="2"/>
</dbReference>
<dbReference type="Proteomes" id="UP000007799">
    <property type="component" value="Unassembled WGS sequence"/>
</dbReference>
<dbReference type="SUPFAM" id="SSF48371">
    <property type="entry name" value="ARM repeat"/>
    <property type="match status" value="1"/>
</dbReference>
<keyword evidence="3" id="KW-1185">Reference proteome</keyword>
<dbReference type="AlphaFoldDB" id="F2U9Q3"/>
<sequence length="930" mass="101683">MSSGGDGRRRRRRMPKPKETSFLEHMHTDHGALAQERVIRDLRAAVRSVETERPYTPADRSRGLFGASRVGEGQHSRIGSASSVQGAMDLRPPSAFAIGRKQFLANLPETEDLERPMTGVRPSTRRNPPSVARTSAANEEPRRRCMSTSSSLSSAGRTRSSSRRRLPSGSDEHGDANDPDIPAAKQSSQRRMMPRPPPRRPPAAMDTTAEEHTSASTPTSALSRSASSSMKVINHTTTTPAGANAPPPPSSSSSASASSQQRTRPRPPTREGTAAGRRATSADTQPRLASAVVVDNSRWQELEPLLTKLSVEEPIDSLLDLVATISKLLNNKPLYNGQRNSELLRSLYRLTDLSDPRLLARVGRLILMITRKGTVKNVCKMLFKLSRNEANDALLQQEKIPDVLVGVLEVCNRQEHVEGLVYCCGAIKNLSSSADAQAYFVERGVLPVMNRHLLDIIQNLPPAGTQMSSYTGHLLVQMTAALRNLAVNTAHLPAFEESGLVQSLCALLELFPSDKDLVLNIMRIFSKVTMTQQGRGAIAQVANAVASIAKLAERHGGRKALCVRIYFVLGNLTAEDAELRSELFEATRRGHTLLDTLSRRGKELVAVLGAESRRNNAMDNGSDGDDEDDDAAQQQNGGGGHDDDDDDDDEEGKPPAPPNSNTANSKKTSDLEDLVIKLVRVIANLCISPEFGAHLAGDGRLSLLLDVCRTDAVTAGHHDLLMNIVGCVNNLSFYHLDDNFVLVHRLDFAQTLAPCLLSQNMDLVVEVARVFGNFSQAKEIRQLLVDNRVDELLVVLLEHTNRDVVYSVCGILMNLLGDQDCRHVMQKNDYSGIDSLIDVVAGTAGQDWQLAGLACKTLWNYAERLGQADGRELMAREQMEDLVDVLANLIADDAVPKDEASREAYEHEFAGVARHLHRHVSDCLNPMEPL</sequence>
<dbReference type="InterPro" id="IPR000225">
    <property type="entry name" value="Armadillo"/>
</dbReference>
<feature type="region of interest" description="Disordered" evidence="1">
    <location>
        <begin position="107"/>
        <end position="289"/>
    </location>
</feature>
<dbReference type="FunCoup" id="F2U9Q3">
    <property type="interactions" value="38"/>
</dbReference>
<evidence type="ECO:0000256" key="1">
    <source>
        <dbReference type="SAM" id="MobiDB-lite"/>
    </source>
</evidence>
<evidence type="ECO:0000313" key="2">
    <source>
        <dbReference type="EMBL" id="EGD73080.1"/>
    </source>
</evidence>
<feature type="compositionally biased region" description="Low complexity" evidence="1">
    <location>
        <begin position="251"/>
        <end position="262"/>
    </location>
</feature>
<evidence type="ECO:0008006" key="4">
    <source>
        <dbReference type="Google" id="ProtNLM"/>
    </source>
</evidence>
<feature type="compositionally biased region" description="Low complexity" evidence="1">
    <location>
        <begin position="214"/>
        <end position="229"/>
    </location>
</feature>
<dbReference type="SMART" id="SM00185">
    <property type="entry name" value="ARM"/>
    <property type="match status" value="3"/>
</dbReference>
<evidence type="ECO:0000313" key="3">
    <source>
        <dbReference type="Proteomes" id="UP000007799"/>
    </source>
</evidence>
<accession>F2U9Q3</accession>
<feature type="compositionally biased region" description="Acidic residues" evidence="1">
    <location>
        <begin position="622"/>
        <end position="631"/>
    </location>
</feature>
<dbReference type="InParanoid" id="F2U9Q3"/>
<feature type="compositionally biased region" description="Low complexity" evidence="1">
    <location>
        <begin position="146"/>
        <end position="159"/>
    </location>
</feature>
<dbReference type="eggNOG" id="KOG1048">
    <property type="taxonomic scope" value="Eukaryota"/>
</dbReference>
<dbReference type="RefSeq" id="XP_004994111.1">
    <property type="nucleotide sequence ID" value="XM_004994054.1"/>
</dbReference>
<gene>
    <name evidence="2" type="ORF">PTSG_04795</name>
</gene>
<dbReference type="STRING" id="946362.F2U9Q3"/>
<dbReference type="InterPro" id="IPR011989">
    <property type="entry name" value="ARM-like"/>
</dbReference>
<feature type="compositionally biased region" description="Acidic residues" evidence="1">
    <location>
        <begin position="642"/>
        <end position="651"/>
    </location>
</feature>
<proteinExistence type="predicted"/>
<feature type="region of interest" description="Disordered" evidence="1">
    <location>
        <begin position="49"/>
        <end position="85"/>
    </location>
</feature>
<dbReference type="InterPro" id="IPR038905">
    <property type="entry name" value="ARMC2"/>
</dbReference>
<dbReference type="OrthoDB" id="247006at2759"/>
<dbReference type="PANTHER" id="PTHR21356:SF1">
    <property type="entry name" value="ARMADILLO REPEAT-CONTAINING PROTEIN 2"/>
    <property type="match status" value="1"/>
</dbReference>
<dbReference type="GeneID" id="16074689"/>
<dbReference type="KEGG" id="sre:PTSG_04795"/>
<feature type="region of interest" description="Disordered" evidence="1">
    <location>
        <begin position="610"/>
        <end position="667"/>
    </location>
</feature>
<dbReference type="EMBL" id="GL832965">
    <property type="protein sequence ID" value="EGD73080.1"/>
    <property type="molecule type" value="Genomic_DNA"/>
</dbReference>